<dbReference type="OrthoDB" id="7693149at2"/>
<gene>
    <name evidence="2" type="ORF">KMAL_21700</name>
</gene>
<evidence type="ECO:0000313" key="3">
    <source>
        <dbReference type="Proteomes" id="UP000237344"/>
    </source>
</evidence>
<evidence type="ECO:0000313" key="2">
    <source>
        <dbReference type="EMBL" id="POF62156.1"/>
    </source>
</evidence>
<name>A0A2S3VZX7_9PROT</name>
<evidence type="ECO:0000256" key="1">
    <source>
        <dbReference type="SAM" id="MobiDB-lite"/>
    </source>
</evidence>
<sequence>MQLSGEQTVRFTRSWQCYNRGVEAGFSPARAAMLVRLGVGIIVNDGRTPQGDASQKAPVRGTVRKG</sequence>
<dbReference type="EMBL" id="POTC01000031">
    <property type="protein sequence ID" value="POF62156.1"/>
    <property type="molecule type" value="Genomic_DNA"/>
</dbReference>
<dbReference type="AlphaFoldDB" id="A0A2S3VZX7"/>
<reference evidence="2 3" key="1">
    <citation type="submission" date="2018-01" db="EMBL/GenBank/DDBJ databases">
        <title>Draft Genome Sequence of Komagataeibacter maltaceti LMG 1529, a Vinegar Producing Acetic Acid Bacterium Isolated from Malt Vinegar Brewery Acetifiers.</title>
        <authorList>
            <person name="Zhang Q."/>
            <person name="Hollensteiner J."/>
            <person name="Poehlein A."/>
            <person name="Daniel R."/>
        </authorList>
    </citation>
    <scope>NUCLEOTIDE SEQUENCE [LARGE SCALE GENOMIC DNA]</scope>
    <source>
        <strain evidence="2 3">LMG 1529</strain>
    </source>
</reference>
<keyword evidence="3" id="KW-1185">Reference proteome</keyword>
<feature type="region of interest" description="Disordered" evidence="1">
    <location>
        <begin position="46"/>
        <end position="66"/>
    </location>
</feature>
<comment type="caution">
    <text evidence="2">The sequence shown here is derived from an EMBL/GenBank/DDBJ whole genome shotgun (WGS) entry which is preliminary data.</text>
</comment>
<accession>A0A2S3VZX7</accession>
<dbReference type="RefSeq" id="WP_110095737.1">
    <property type="nucleotide sequence ID" value="NZ_NKUE01000024.1"/>
</dbReference>
<dbReference type="Proteomes" id="UP000237344">
    <property type="component" value="Unassembled WGS sequence"/>
</dbReference>
<protein>
    <submittedName>
        <fullName evidence="2">Uncharacterized protein</fullName>
    </submittedName>
</protein>
<organism evidence="2 3">
    <name type="scientific">Novacetimonas maltaceti</name>
    <dbReference type="NCBI Taxonomy" id="1203393"/>
    <lineage>
        <taxon>Bacteria</taxon>
        <taxon>Pseudomonadati</taxon>
        <taxon>Pseudomonadota</taxon>
        <taxon>Alphaproteobacteria</taxon>
        <taxon>Acetobacterales</taxon>
        <taxon>Acetobacteraceae</taxon>
        <taxon>Novacetimonas</taxon>
    </lineage>
</organism>
<proteinExistence type="predicted"/>